<dbReference type="KEGG" id="pvac:HC248_01701"/>
<dbReference type="PANTHER" id="PTHR12901:SF10">
    <property type="entry name" value="COENZYME Q-BINDING PROTEIN COQ10, MITOCHONDRIAL"/>
    <property type="match status" value="1"/>
</dbReference>
<name>A0A6H2HA89_9BURK</name>
<dbReference type="InterPro" id="IPR044996">
    <property type="entry name" value="COQ10-like"/>
</dbReference>
<dbReference type="EMBL" id="CP051461">
    <property type="protein sequence ID" value="QJC56396.1"/>
    <property type="molecule type" value="Genomic_DNA"/>
</dbReference>
<protein>
    <submittedName>
        <fullName evidence="3">Persistence and stress-resistance toxin PasT</fullName>
    </submittedName>
</protein>
<evidence type="ECO:0000259" key="2">
    <source>
        <dbReference type="Pfam" id="PF03364"/>
    </source>
</evidence>
<dbReference type="Pfam" id="PF03364">
    <property type="entry name" value="Polyketide_cyc"/>
    <property type="match status" value="1"/>
</dbReference>
<dbReference type="GO" id="GO:0045333">
    <property type="term" value="P:cellular respiration"/>
    <property type="evidence" value="ECO:0007669"/>
    <property type="project" value="InterPro"/>
</dbReference>
<evidence type="ECO:0000256" key="1">
    <source>
        <dbReference type="ARBA" id="ARBA00008918"/>
    </source>
</evidence>
<dbReference type="PANTHER" id="PTHR12901">
    <property type="entry name" value="SPERM PROTEIN HOMOLOG"/>
    <property type="match status" value="1"/>
</dbReference>
<accession>A0A6H2HA89</accession>
<evidence type="ECO:0000313" key="3">
    <source>
        <dbReference type="EMBL" id="QJC56396.1"/>
    </source>
</evidence>
<dbReference type="GO" id="GO:0048039">
    <property type="term" value="F:ubiquinone binding"/>
    <property type="evidence" value="ECO:0007669"/>
    <property type="project" value="InterPro"/>
</dbReference>
<keyword evidence="4" id="KW-1185">Reference proteome</keyword>
<dbReference type="Gene3D" id="3.30.530.20">
    <property type="match status" value="1"/>
</dbReference>
<gene>
    <name evidence="3" type="primary">pasT</name>
    <name evidence="3" type="ORF">HC248_01701</name>
</gene>
<reference evidence="3 4" key="1">
    <citation type="submission" date="2020-04" db="EMBL/GenBank/DDBJ databases">
        <title>Complete genome of a Psychrophilic, Marine, Gas Vacuolate Bacterium Polaromonas vacuolata KCTC 22033T.</title>
        <authorList>
            <person name="Hwang K."/>
            <person name="Kim K.M."/>
        </authorList>
    </citation>
    <scope>NUCLEOTIDE SEQUENCE [LARGE SCALE GENOMIC DNA]</scope>
    <source>
        <strain evidence="3 4">KCTC 22033</strain>
    </source>
</reference>
<dbReference type="RefSeq" id="WP_168922101.1">
    <property type="nucleotide sequence ID" value="NZ_CP051461.1"/>
</dbReference>
<comment type="similarity">
    <text evidence="1">Belongs to the ribosome association toxin RatA family.</text>
</comment>
<dbReference type="AlphaFoldDB" id="A0A6H2HA89"/>
<organism evidence="3 4">
    <name type="scientific">Polaromonas vacuolata</name>
    <dbReference type="NCBI Taxonomy" id="37448"/>
    <lineage>
        <taxon>Bacteria</taxon>
        <taxon>Pseudomonadati</taxon>
        <taxon>Pseudomonadota</taxon>
        <taxon>Betaproteobacteria</taxon>
        <taxon>Burkholderiales</taxon>
        <taxon>Comamonadaceae</taxon>
        <taxon>Polaromonas</taxon>
    </lineage>
</organism>
<sequence>MKTVNKTVLIWHSAAEMFTLVTDVASYPEFLPWCDHAKVLETNPDNVVAEVGLAMAGIRQSFTTRNTHIADSKVSLKLIKGPFSMLDGDWQFTPVGKDGERACRIDFALHYNFSNFALAALVGPVFEKIAGSLVDAFVKRADQVYGTD</sequence>
<dbReference type="Proteomes" id="UP000502041">
    <property type="component" value="Chromosome"/>
</dbReference>
<dbReference type="SUPFAM" id="SSF55961">
    <property type="entry name" value="Bet v1-like"/>
    <property type="match status" value="1"/>
</dbReference>
<dbReference type="InterPro" id="IPR005031">
    <property type="entry name" value="COQ10_START"/>
</dbReference>
<dbReference type="CDD" id="cd07813">
    <property type="entry name" value="COQ10p_like"/>
    <property type="match status" value="1"/>
</dbReference>
<evidence type="ECO:0000313" key="4">
    <source>
        <dbReference type="Proteomes" id="UP000502041"/>
    </source>
</evidence>
<proteinExistence type="inferred from homology"/>
<dbReference type="InterPro" id="IPR023393">
    <property type="entry name" value="START-like_dom_sf"/>
</dbReference>
<feature type="domain" description="Coenzyme Q-binding protein COQ10 START" evidence="2">
    <location>
        <begin position="12"/>
        <end position="137"/>
    </location>
</feature>